<dbReference type="SUPFAM" id="SSF46955">
    <property type="entry name" value="Putative DNA-binding domain"/>
    <property type="match status" value="1"/>
</dbReference>
<dbReference type="CDD" id="cd01106">
    <property type="entry name" value="HTH_TipAL-Mta"/>
    <property type="match status" value="1"/>
</dbReference>
<evidence type="ECO:0000259" key="3">
    <source>
        <dbReference type="PROSITE" id="PS50937"/>
    </source>
</evidence>
<dbReference type="InterPro" id="IPR009061">
    <property type="entry name" value="DNA-bd_dom_put_sf"/>
</dbReference>
<organism evidence="4 5">
    <name type="scientific">Rubrobacter marinus</name>
    <dbReference type="NCBI Taxonomy" id="2653852"/>
    <lineage>
        <taxon>Bacteria</taxon>
        <taxon>Bacillati</taxon>
        <taxon>Actinomycetota</taxon>
        <taxon>Rubrobacteria</taxon>
        <taxon>Rubrobacterales</taxon>
        <taxon>Rubrobacteraceae</taxon>
        <taxon>Rubrobacter</taxon>
    </lineage>
</organism>
<feature type="compositionally biased region" description="Basic and acidic residues" evidence="2">
    <location>
        <begin position="62"/>
        <end position="77"/>
    </location>
</feature>
<reference evidence="4 5" key="1">
    <citation type="submission" date="2019-10" db="EMBL/GenBank/DDBJ databases">
        <title>Rubrobacter sp nov SCSIO 52915 isolated from a deep-sea sediment in the South China Sea.</title>
        <authorList>
            <person name="Chen R.W."/>
        </authorList>
    </citation>
    <scope>NUCLEOTIDE SEQUENCE [LARGE SCALE GENOMIC DNA]</scope>
    <source>
        <strain evidence="4 5">SCSIO 52915</strain>
    </source>
</reference>
<name>A0A6G8PSW4_9ACTN</name>
<evidence type="ECO:0000256" key="2">
    <source>
        <dbReference type="SAM" id="MobiDB-lite"/>
    </source>
</evidence>
<dbReference type="KEGG" id="rmar:GBA65_01785"/>
<dbReference type="SMART" id="SM00422">
    <property type="entry name" value="HTH_MERR"/>
    <property type="match status" value="1"/>
</dbReference>
<dbReference type="Gene3D" id="1.10.1660.10">
    <property type="match status" value="1"/>
</dbReference>
<keyword evidence="5" id="KW-1185">Reference proteome</keyword>
<evidence type="ECO:0000256" key="1">
    <source>
        <dbReference type="ARBA" id="ARBA00023125"/>
    </source>
</evidence>
<dbReference type="Pfam" id="PF13411">
    <property type="entry name" value="MerR_1"/>
    <property type="match status" value="1"/>
</dbReference>
<dbReference type="InterPro" id="IPR000551">
    <property type="entry name" value="MerR-type_HTH_dom"/>
</dbReference>
<dbReference type="PROSITE" id="PS50937">
    <property type="entry name" value="HTH_MERR_2"/>
    <property type="match status" value="1"/>
</dbReference>
<feature type="region of interest" description="Disordered" evidence="2">
    <location>
        <begin position="23"/>
        <end position="77"/>
    </location>
</feature>
<keyword evidence="1" id="KW-0238">DNA-binding</keyword>
<proteinExistence type="predicted"/>
<dbReference type="PANTHER" id="PTHR30204:SF93">
    <property type="entry name" value="HTH MERR-TYPE DOMAIN-CONTAINING PROTEIN"/>
    <property type="match status" value="1"/>
</dbReference>
<feature type="domain" description="HTH merR-type" evidence="3">
    <location>
        <begin position="86"/>
        <end position="155"/>
    </location>
</feature>
<evidence type="ECO:0000313" key="4">
    <source>
        <dbReference type="EMBL" id="QIN77444.1"/>
    </source>
</evidence>
<gene>
    <name evidence="4" type="ORF">GBA65_01785</name>
</gene>
<dbReference type="AlphaFoldDB" id="A0A6G8PSW4"/>
<evidence type="ECO:0000313" key="5">
    <source>
        <dbReference type="Proteomes" id="UP000502706"/>
    </source>
</evidence>
<dbReference type="EMBL" id="CP045121">
    <property type="protein sequence ID" value="QIN77444.1"/>
    <property type="molecule type" value="Genomic_DNA"/>
</dbReference>
<dbReference type="PANTHER" id="PTHR30204">
    <property type="entry name" value="REDOX-CYCLING DRUG-SENSING TRANSCRIPTIONAL ACTIVATOR SOXR"/>
    <property type="match status" value="1"/>
</dbReference>
<dbReference type="GO" id="GO:0003677">
    <property type="term" value="F:DNA binding"/>
    <property type="evidence" value="ECO:0007669"/>
    <property type="project" value="UniProtKB-KW"/>
</dbReference>
<accession>A0A6G8PSW4</accession>
<dbReference type="GO" id="GO:0003700">
    <property type="term" value="F:DNA-binding transcription factor activity"/>
    <property type="evidence" value="ECO:0007669"/>
    <property type="project" value="InterPro"/>
</dbReference>
<dbReference type="Proteomes" id="UP000502706">
    <property type="component" value="Chromosome"/>
</dbReference>
<sequence length="408" mass="45237">MVRGGSSANGAASLAVLRWHPQEGRSAIPKSTRPARIDPLAPAPSHLLSDPFGAQPAWTDAEGERKVSRDRRVEREGAVEGKKGGLYRIGEVSRLSGVSVKTIRHYSDEGVLPPSGVTGAGYRMYSEADRSRLELVRTLRAAGFDLATIRRLLEGDVEPLEALRLQAEAVDLQLKTLTRRRALLQATLGADGGPDTSYPDRARALGLLEAREREAFLAEHLRRGLDGVPMDPDAEAWFWRRIVSGMPDELDEERLEAWAELARLASDDTFVEAIRKQTKPVWEAAEGSLDSAGWSGAVRGAIDEAARAVREGRPPTGEREQRVVAGWVEASARAMGKRDDPRFAGWMLSHHEGTYDPRMERYWELISTLKRWEYDPTVSKAYRWLIEGLRWRVAGSQRTDGDGSIAPD</sequence>
<dbReference type="PRINTS" id="PR00040">
    <property type="entry name" value="HTHMERR"/>
</dbReference>
<protein>
    <submittedName>
        <fullName evidence="4">MerR family transcriptional regulator</fullName>
    </submittedName>
</protein>
<dbReference type="InterPro" id="IPR047057">
    <property type="entry name" value="MerR_fam"/>
</dbReference>